<feature type="region of interest" description="Disordered" evidence="1">
    <location>
        <begin position="178"/>
        <end position="213"/>
    </location>
</feature>
<evidence type="ECO:0000313" key="2">
    <source>
        <dbReference type="EMBL" id="CUG79011.1"/>
    </source>
</evidence>
<dbReference type="Proteomes" id="UP000051952">
    <property type="component" value="Unassembled WGS sequence"/>
</dbReference>
<keyword evidence="3" id="KW-1185">Reference proteome</keyword>
<dbReference type="OrthoDB" id="248467at2759"/>
<name>A0A0S4J4K9_BODSA</name>
<feature type="compositionally biased region" description="Basic and acidic residues" evidence="1">
    <location>
        <begin position="120"/>
        <end position="141"/>
    </location>
</feature>
<dbReference type="InterPro" id="IPR043502">
    <property type="entry name" value="DNA/RNA_pol_sf"/>
</dbReference>
<proteinExistence type="predicted"/>
<evidence type="ECO:0000256" key="1">
    <source>
        <dbReference type="SAM" id="MobiDB-lite"/>
    </source>
</evidence>
<feature type="region of interest" description="Disordered" evidence="1">
    <location>
        <begin position="48"/>
        <end position="154"/>
    </location>
</feature>
<sequence length="843" mass="95539">MSRPSRIHQKLDEIERTRASNTRCATRTDATRTRLEMEYTPNLSRRIWGWKGGNQAGKAEQNGGASATHDTHDGKTPAPAPADTNRHSITHRLYLRSKTFRHCTTERRRRGQSRGPSRKAQVDTHSVDNPKGKNSVRDRTTHVTHPKNARSSPFDMEIEEGAKDAQVALPFRTEMQISGGTWGYPTDPSGPEEDNYAKNQRQAPGNRSMPVSSKCASRRLYALSPNHGPRRVKNAFHQAQGSEHTHVLPRPRHTFTKASPGTRQSREILTKEQLISAISATMKPSKKHATAEQQAQYPLHIKNVATATLMERWRLLLLIGEMNDLIQTRNKAQSPDREEPNTKYTSYADHFWRILQLLKKIKRSHHLRSQANDNTPTDLSRQDTEALVRAGLLRHYDVKSSTMSLGLIQCRSFTVFEPAKLRRRWITHTNMTNGVLGYRVPVSMKRHAQQDAYPLPCPTEIVRTVLQPAAVAVDFTAYYHQFALGPAFANIFGVGNYALTTIPTGSDFAPALAQIYTQALCDHVCLHYPGVHGEAYIDNVRLSGEHIILPEALKLLYEVATFMKISINESFTEAVHNTDDYTFLGVHYCHRERYVTLSEKSRNKVVDIPLVFPDTGTLRLYLSLYGVLGYASQVLQISRAPYYYATKFLRRQIGKHLDEVTSVWPAAWNHLMRWKKDVLEKTKYFPQEWSHPKYGPLTVYTDASSKGFGVVAFGTDGRVHVIAEPFKEEFLTQPIVIKETFAVLQALSQLDMREIAYAELWIDNTSSLGAIRKTQSANFILNSLVNEITTHPNFKKVRSLSYVHTSENHALRGRASVVGHLTMSVLGKNTQHFQILFGHNKLR</sequence>
<organism evidence="2 3">
    <name type="scientific">Bodo saltans</name>
    <name type="common">Flagellated protozoan</name>
    <dbReference type="NCBI Taxonomy" id="75058"/>
    <lineage>
        <taxon>Eukaryota</taxon>
        <taxon>Discoba</taxon>
        <taxon>Euglenozoa</taxon>
        <taxon>Kinetoplastea</taxon>
        <taxon>Metakinetoplastina</taxon>
        <taxon>Eubodonida</taxon>
        <taxon>Bodonidae</taxon>
        <taxon>Bodo</taxon>
    </lineage>
</organism>
<dbReference type="SUPFAM" id="SSF56672">
    <property type="entry name" value="DNA/RNA polymerases"/>
    <property type="match status" value="1"/>
</dbReference>
<protein>
    <submittedName>
        <fullName evidence="2">Uncharacterized protein</fullName>
    </submittedName>
</protein>
<evidence type="ECO:0000313" key="3">
    <source>
        <dbReference type="Proteomes" id="UP000051952"/>
    </source>
</evidence>
<gene>
    <name evidence="2" type="ORF">BSAL_85975</name>
</gene>
<dbReference type="VEuPathDB" id="TriTrypDB:BSAL_85975"/>
<reference evidence="3" key="1">
    <citation type="submission" date="2015-09" db="EMBL/GenBank/DDBJ databases">
        <authorList>
            <consortium name="Pathogen Informatics"/>
        </authorList>
    </citation>
    <scope>NUCLEOTIDE SEQUENCE [LARGE SCALE GENOMIC DNA]</scope>
    <source>
        <strain evidence="3">Lake Konstanz</strain>
    </source>
</reference>
<feature type="compositionally biased region" description="Basic residues" evidence="1">
    <location>
        <begin position="88"/>
        <end position="112"/>
    </location>
</feature>
<dbReference type="AlphaFoldDB" id="A0A0S4J4K9"/>
<dbReference type="EMBL" id="CYKH01001028">
    <property type="protein sequence ID" value="CUG79011.1"/>
    <property type="molecule type" value="Genomic_DNA"/>
</dbReference>
<accession>A0A0S4J4K9</accession>
<feature type="compositionally biased region" description="Polar residues" evidence="1">
    <location>
        <begin position="197"/>
        <end position="213"/>
    </location>
</feature>